<dbReference type="KEGG" id="bteq:G4P54_15410"/>
<accession>A0A6H0WKL9</accession>
<organism evidence="10 11">
    <name type="scientific">Bacillus tequilensis</name>
    <dbReference type="NCBI Taxonomy" id="227866"/>
    <lineage>
        <taxon>Bacteria</taxon>
        <taxon>Bacillati</taxon>
        <taxon>Bacillota</taxon>
        <taxon>Bacilli</taxon>
        <taxon>Bacillales</taxon>
        <taxon>Bacillaceae</taxon>
        <taxon>Bacillus</taxon>
    </lineage>
</organism>
<dbReference type="AlphaFoldDB" id="A0A6H0WKL9"/>
<evidence type="ECO:0000256" key="6">
    <source>
        <dbReference type="ARBA" id="ARBA00038076"/>
    </source>
</evidence>
<gene>
    <name evidence="10" type="ORF">G4P54_15410</name>
</gene>
<reference evidence="10 11" key="1">
    <citation type="submission" date="2020-02" db="EMBL/GenBank/DDBJ databases">
        <title>Genome sequencing, annotation and comparative genomic analysis of Bacillus tequilensis EA-CB0015, an effective biological control agent against Pseudocercospora fijiensis in banana plants.</title>
        <authorList>
            <person name="Cuellar-Gaviria T.Z."/>
            <person name="Ju K.-S."/>
            <person name="Villegas-Escobar V."/>
        </authorList>
    </citation>
    <scope>NUCLEOTIDE SEQUENCE [LARGE SCALE GENOMIC DNA]</scope>
    <source>
        <strain evidence="10 11">EA-CB0015</strain>
    </source>
</reference>
<dbReference type="InterPro" id="IPR050250">
    <property type="entry name" value="Macrolide_Exporter_MacB"/>
</dbReference>
<dbReference type="InterPro" id="IPR003838">
    <property type="entry name" value="ABC3_permease_C"/>
</dbReference>
<feature type="domain" description="MacB-like periplasmic core" evidence="9">
    <location>
        <begin position="22"/>
        <end position="270"/>
    </location>
</feature>
<dbReference type="Pfam" id="PF12704">
    <property type="entry name" value="MacB_PCD"/>
    <property type="match status" value="1"/>
</dbReference>
<evidence type="ECO:0000256" key="5">
    <source>
        <dbReference type="ARBA" id="ARBA00023136"/>
    </source>
</evidence>
<evidence type="ECO:0000256" key="4">
    <source>
        <dbReference type="ARBA" id="ARBA00022989"/>
    </source>
</evidence>
<feature type="transmembrane region" description="Helical" evidence="7">
    <location>
        <begin position="396"/>
        <end position="417"/>
    </location>
</feature>
<feature type="transmembrane region" description="Helical" evidence="7">
    <location>
        <begin position="351"/>
        <end position="376"/>
    </location>
</feature>
<evidence type="ECO:0000256" key="7">
    <source>
        <dbReference type="SAM" id="Phobius"/>
    </source>
</evidence>
<dbReference type="Proteomes" id="UP000501914">
    <property type="component" value="Chromosome"/>
</dbReference>
<comment type="similarity">
    <text evidence="6">Belongs to the ABC-4 integral membrane protein family.</text>
</comment>
<evidence type="ECO:0000256" key="1">
    <source>
        <dbReference type="ARBA" id="ARBA00004651"/>
    </source>
</evidence>
<dbReference type="GO" id="GO:0022857">
    <property type="term" value="F:transmembrane transporter activity"/>
    <property type="evidence" value="ECO:0007669"/>
    <property type="project" value="TreeGrafter"/>
</dbReference>
<name>A0A6H0WKL9_9BACI</name>
<evidence type="ECO:0000313" key="11">
    <source>
        <dbReference type="Proteomes" id="UP000501914"/>
    </source>
</evidence>
<feature type="transmembrane region" description="Helical" evidence="7">
    <location>
        <begin position="21"/>
        <end position="45"/>
    </location>
</feature>
<dbReference type="RefSeq" id="WP_167873142.1">
    <property type="nucleotide sequence ID" value="NZ_CP048852.1"/>
</dbReference>
<keyword evidence="4 7" id="KW-1133">Transmembrane helix</keyword>
<evidence type="ECO:0000313" key="10">
    <source>
        <dbReference type="EMBL" id="QIW81090.1"/>
    </source>
</evidence>
<evidence type="ECO:0000259" key="9">
    <source>
        <dbReference type="Pfam" id="PF12704"/>
    </source>
</evidence>
<dbReference type="InterPro" id="IPR025857">
    <property type="entry name" value="MacB_PCD"/>
</dbReference>
<sequence length="438" mass="48803">MRFKDQVHFIRRNMKKNRLRVFMTILATTMACAFLVVLSSVGFGIQKTITDMTMSQQVVTEIQVYGKSDGKDVKKADLEKYDNVKAVVERTTVNEPVKAKLGDRTNTNSTLVFTNMDDELKSNMELEKGRTAKSENEIVVGYNFAKYLWTKKDSEDYEKEISKSQVNYDEIKQPKGFTKDVLNKTIQLNVTKTNDETGKVDGEKSYDFKIVGITKKPNTDWQEDNSIFVSNSFKRDFSKFLDLSKDSSSVEKSTKVYADKFDHVEQLSNDLMDDGYQVMSVTTQLKGANTFFLVFKIGLIFVGCIAVIISAIGIFNTMTMAVTERTQEIGIMKAIGASPSIIRRMFLMESAYIGILGCVIGIIISYGVSYLVNLVVPMILAATSGSDAGDLNYTFSYIPLSLVVIAVVICGGVAVLSGMNPARKATKTNVLTALRREL</sequence>
<keyword evidence="5 7" id="KW-0472">Membrane</keyword>
<dbReference type="PROSITE" id="PS51257">
    <property type="entry name" value="PROKAR_LIPOPROTEIN"/>
    <property type="match status" value="1"/>
</dbReference>
<evidence type="ECO:0000256" key="2">
    <source>
        <dbReference type="ARBA" id="ARBA00022475"/>
    </source>
</evidence>
<feature type="domain" description="ABC3 transporter permease C-terminal" evidence="8">
    <location>
        <begin position="300"/>
        <end position="429"/>
    </location>
</feature>
<evidence type="ECO:0000256" key="3">
    <source>
        <dbReference type="ARBA" id="ARBA00022692"/>
    </source>
</evidence>
<keyword evidence="3 7" id="KW-0812">Transmembrane</keyword>
<feature type="transmembrane region" description="Helical" evidence="7">
    <location>
        <begin position="291"/>
        <end position="315"/>
    </location>
</feature>
<dbReference type="PANTHER" id="PTHR30572:SF4">
    <property type="entry name" value="ABC TRANSPORTER PERMEASE YTRF"/>
    <property type="match status" value="1"/>
</dbReference>
<dbReference type="Pfam" id="PF02687">
    <property type="entry name" value="FtsX"/>
    <property type="match status" value="1"/>
</dbReference>
<proteinExistence type="inferred from homology"/>
<dbReference type="PANTHER" id="PTHR30572">
    <property type="entry name" value="MEMBRANE COMPONENT OF TRANSPORTER-RELATED"/>
    <property type="match status" value="1"/>
</dbReference>
<comment type="subcellular location">
    <subcellularLocation>
        <location evidence="1">Cell membrane</location>
        <topology evidence="1">Multi-pass membrane protein</topology>
    </subcellularLocation>
</comment>
<keyword evidence="11" id="KW-1185">Reference proteome</keyword>
<dbReference type="GO" id="GO:0005886">
    <property type="term" value="C:plasma membrane"/>
    <property type="evidence" value="ECO:0007669"/>
    <property type="project" value="UniProtKB-SubCell"/>
</dbReference>
<dbReference type="EMBL" id="CP048852">
    <property type="protein sequence ID" value="QIW81090.1"/>
    <property type="molecule type" value="Genomic_DNA"/>
</dbReference>
<evidence type="ECO:0000259" key="8">
    <source>
        <dbReference type="Pfam" id="PF02687"/>
    </source>
</evidence>
<keyword evidence="2" id="KW-1003">Cell membrane</keyword>
<protein>
    <submittedName>
        <fullName evidence="10">ABC transporter permease</fullName>
    </submittedName>
</protein>